<feature type="transmembrane region" description="Helical" evidence="1">
    <location>
        <begin position="482"/>
        <end position="506"/>
    </location>
</feature>
<evidence type="ECO:0000256" key="1">
    <source>
        <dbReference type="SAM" id="Phobius"/>
    </source>
</evidence>
<protein>
    <submittedName>
        <fullName evidence="3">Uncharacterized protein</fullName>
    </submittedName>
</protein>
<keyword evidence="2" id="KW-0732">Signal</keyword>
<evidence type="ECO:0000256" key="2">
    <source>
        <dbReference type="SAM" id="SignalP"/>
    </source>
</evidence>
<comment type="caution">
    <text evidence="3">The sequence shown here is derived from an EMBL/GenBank/DDBJ whole genome shotgun (WGS) entry which is preliminary data.</text>
</comment>
<keyword evidence="4" id="KW-1185">Reference proteome</keyword>
<dbReference type="EMBL" id="CAJNOR010000276">
    <property type="protein sequence ID" value="CAF0863887.1"/>
    <property type="molecule type" value="Genomic_DNA"/>
</dbReference>
<dbReference type="PROSITE" id="PS51450">
    <property type="entry name" value="LRR"/>
    <property type="match status" value="1"/>
</dbReference>
<reference evidence="3" key="1">
    <citation type="submission" date="2021-02" db="EMBL/GenBank/DDBJ databases">
        <authorList>
            <person name="Nowell W R."/>
        </authorList>
    </citation>
    <scope>NUCLEOTIDE SEQUENCE</scope>
</reference>
<feature type="signal peptide" evidence="2">
    <location>
        <begin position="1"/>
        <end position="20"/>
    </location>
</feature>
<dbReference type="InterPro" id="IPR001611">
    <property type="entry name" value="Leu-rich_rpt"/>
</dbReference>
<dbReference type="SUPFAM" id="SSF52047">
    <property type="entry name" value="RNI-like"/>
    <property type="match status" value="1"/>
</dbReference>
<keyword evidence="1" id="KW-0472">Membrane</keyword>
<name>A0A813X1T4_ADIRI</name>
<evidence type="ECO:0000313" key="3">
    <source>
        <dbReference type="EMBL" id="CAF0863887.1"/>
    </source>
</evidence>
<dbReference type="Gene3D" id="3.80.10.10">
    <property type="entry name" value="Ribonuclease Inhibitor"/>
    <property type="match status" value="1"/>
</dbReference>
<evidence type="ECO:0000313" key="4">
    <source>
        <dbReference type="Proteomes" id="UP000663828"/>
    </source>
</evidence>
<keyword evidence="1" id="KW-0812">Transmembrane</keyword>
<dbReference type="Proteomes" id="UP000663828">
    <property type="component" value="Unassembled WGS sequence"/>
</dbReference>
<dbReference type="InterPro" id="IPR032675">
    <property type="entry name" value="LRR_dom_sf"/>
</dbReference>
<proteinExistence type="predicted"/>
<feature type="chain" id="PRO_5032597282" evidence="2">
    <location>
        <begin position="21"/>
        <end position="537"/>
    </location>
</feature>
<sequence>MTTFSFFLLFFVVRLNSVDSQCPSIEFCECDSASSTITCDGNSDNQTDNTYFPSLSLLPPVEEYIFSNFKQIQPNAFENVTFPSNQSITIRLINISIIHPDAFSNSMIIPNSSTLSVDIEQSTNPSSIVLRLNAFNHIRLKNLRFANINTFNGRPIFDTSCFGEQVEIEELIFQQSGLTGFSNSIRKPANVKRLSIRECPSFTQLTDKSLPTFLSTSEALEISTTGLQLINSHTFQAWSLVLKELTIRNNPNFKVLSSNMVDGVLMELEKLDLSNNSVDSIGENYDWFAYSYINHLILKQQQLDLFLRTKLLISLSRLKIIDFSESFIQNSTQEDLIETYVPSMRNLVSMNVSYTNLTEQMIIDLLTRLSNAANRTIAVSLLGRTLHESHFCSYFNVFSKSPNLLRLELDETHECNCVVDLFYQDEFVQIVKNDSLKRPKCLHDMRRTRCNIQEQLSTLKCSIAKPNPDKPDKNERNVGNEAFIGIVVGLSVFLLVLLAVGTGVAYRARANRRMTILDMEVPIENPLAVIIEERSQK</sequence>
<dbReference type="AlphaFoldDB" id="A0A813X1T4"/>
<organism evidence="3 4">
    <name type="scientific">Adineta ricciae</name>
    <name type="common">Rotifer</name>
    <dbReference type="NCBI Taxonomy" id="249248"/>
    <lineage>
        <taxon>Eukaryota</taxon>
        <taxon>Metazoa</taxon>
        <taxon>Spiralia</taxon>
        <taxon>Gnathifera</taxon>
        <taxon>Rotifera</taxon>
        <taxon>Eurotatoria</taxon>
        <taxon>Bdelloidea</taxon>
        <taxon>Adinetida</taxon>
        <taxon>Adinetidae</taxon>
        <taxon>Adineta</taxon>
    </lineage>
</organism>
<keyword evidence="1" id="KW-1133">Transmembrane helix</keyword>
<gene>
    <name evidence="3" type="ORF">XAT740_LOCUS6134</name>
</gene>
<accession>A0A813X1T4</accession>